<dbReference type="VEuPathDB" id="PlasmoDB:PVW1_100021800"/>
<dbReference type="AlphaFoldDB" id="A0A1G4GSE8"/>
<protein>
    <submittedName>
        <fullName evidence="1">VIR protein</fullName>
    </submittedName>
</protein>
<dbReference type="Pfam" id="PF05795">
    <property type="entry name" value="Plasmodium_Vir"/>
    <property type="match status" value="2"/>
</dbReference>
<accession>A0A1G4GSE8</accession>
<gene>
    <name evidence="1" type="ORF">PVT01_030031500</name>
</gene>
<sequence>MSKFSEKNEQWKIHYPFLKNIWTQYEEFDKPVNYDDEQDDDYNNILKYEDTCKVVIRNTNNHNKKYNDFCMKLIRNLGPYSKDKKLYNPSQERCNTLNYWLYYKIVDLKFPENFLKEIFEEANKIATGISNIYVCQYTYNEQIKDPEKIIKLLNFNDNIDKIQKILKGQINNEYCLCEEYINECVKIYKSMKNMYCSGSAVKVTNRDTCSHLDTFDTTYTTFLINEQQLRDGIPSLTSSNNEYIGKCRTTQRIPVLNPSQQDSSDNPKKISVTGTIGTMAGVSSILALLYKITPAGSWINSRLRGIGRSINTNLYTEGASELLFEEPLHENINSYNIGYEVA</sequence>
<dbReference type="Proteomes" id="UP000196402">
    <property type="component" value="Chromosome 3"/>
</dbReference>
<evidence type="ECO:0000313" key="1">
    <source>
        <dbReference type="EMBL" id="SCO65500.1"/>
    </source>
</evidence>
<evidence type="ECO:0000313" key="2">
    <source>
        <dbReference type="Proteomes" id="UP000196402"/>
    </source>
</evidence>
<name>A0A1G4GSE8_PLAVI</name>
<dbReference type="InterPro" id="IPR008780">
    <property type="entry name" value="Plasmodium_Vir"/>
</dbReference>
<reference evidence="1 2" key="1">
    <citation type="submission" date="2016-07" db="EMBL/GenBank/DDBJ databases">
        <authorList>
            <consortium name="Pathogen Informatics"/>
        </authorList>
    </citation>
    <scope>NUCLEOTIDE SEQUENCE [LARGE SCALE GENOMIC DNA]</scope>
</reference>
<dbReference type="EMBL" id="LT615241">
    <property type="protein sequence ID" value="SCO65500.1"/>
    <property type="molecule type" value="Genomic_DNA"/>
</dbReference>
<dbReference type="VEuPathDB" id="PlasmoDB:PVPAM_000042100"/>
<dbReference type="VEuPathDB" id="PlasmoDB:PVP01_0001180"/>
<proteinExistence type="predicted"/>
<organism evidence="1 2">
    <name type="scientific">Plasmodium vivax</name>
    <name type="common">malaria parasite P. vivax</name>
    <dbReference type="NCBI Taxonomy" id="5855"/>
    <lineage>
        <taxon>Eukaryota</taxon>
        <taxon>Sar</taxon>
        <taxon>Alveolata</taxon>
        <taxon>Apicomplexa</taxon>
        <taxon>Aconoidasida</taxon>
        <taxon>Haemosporida</taxon>
        <taxon>Plasmodiidae</taxon>
        <taxon>Plasmodium</taxon>
        <taxon>Plasmodium (Plasmodium)</taxon>
    </lineage>
</organism>